<dbReference type="PROSITE" id="PS51257">
    <property type="entry name" value="PROKAR_LIPOPROTEIN"/>
    <property type="match status" value="1"/>
</dbReference>
<protein>
    <submittedName>
        <fullName evidence="2">Uncharacterized protein</fullName>
    </submittedName>
</protein>
<feature type="chain" id="PRO_5046818813" evidence="1">
    <location>
        <begin position="22"/>
        <end position="309"/>
    </location>
</feature>
<feature type="signal peptide" evidence="1">
    <location>
        <begin position="1"/>
        <end position="21"/>
    </location>
</feature>
<evidence type="ECO:0000313" key="2">
    <source>
        <dbReference type="EMBL" id="MBK5145621.1"/>
    </source>
</evidence>
<dbReference type="Proteomes" id="UP001296921">
    <property type="component" value="Unassembled WGS sequence"/>
</dbReference>
<comment type="caution">
    <text evidence="2">The sequence shown here is derived from an EMBL/GenBank/DDBJ whole genome shotgun (WGS) entry which is preliminary data.</text>
</comment>
<reference evidence="2 3" key="1">
    <citation type="submission" date="2020-11" db="EMBL/GenBank/DDBJ databases">
        <title>Insectihabitans protaetiae gen. nov. sp. nov. and Insectihabitans allomyrinae sp. nov., isolated from larvae of Protaetia brevitarsis seulensis and Allomyrina dichotoma, respectively.</title>
        <authorList>
            <person name="Lee S.D."/>
            <person name="Byeon Y.-S."/>
            <person name="Kim S.-M."/>
            <person name="Yang H.L."/>
            <person name="Kim I.S."/>
        </authorList>
    </citation>
    <scope>NUCLEOTIDE SEQUENCE [LARGE SCALE GENOMIC DNA]</scope>
    <source>
        <strain evidence="2 3">BWR-B9</strain>
    </source>
</reference>
<accession>A0ABS1IVQ3</accession>
<evidence type="ECO:0000313" key="3">
    <source>
        <dbReference type="Proteomes" id="UP001296921"/>
    </source>
</evidence>
<dbReference type="RefSeq" id="WP_218467461.1">
    <property type="nucleotide sequence ID" value="NZ_JADRCR010000013.1"/>
</dbReference>
<organism evidence="2 3">
    <name type="scientific">Limnobaculum allomyrinae</name>
    <dbReference type="NCBI Taxonomy" id="2791986"/>
    <lineage>
        <taxon>Bacteria</taxon>
        <taxon>Pseudomonadati</taxon>
        <taxon>Pseudomonadota</taxon>
        <taxon>Gammaproteobacteria</taxon>
        <taxon>Enterobacterales</taxon>
        <taxon>Budviciaceae</taxon>
        <taxon>Limnobaculum</taxon>
    </lineage>
</organism>
<evidence type="ECO:0000256" key="1">
    <source>
        <dbReference type="SAM" id="SignalP"/>
    </source>
</evidence>
<proteinExistence type="predicted"/>
<gene>
    <name evidence="2" type="ORF">I2494_18265</name>
</gene>
<keyword evidence="1" id="KW-0732">Signal</keyword>
<sequence length="309" mass="34796">MKYSCLATNLILMIFSLLSLTGCDQTLDIPWLNNSQNKNQHSYTLDIPALPLIQDAIASMELTFENDKQNLMIKEVCALAQEKLTQEQVNSWLKDQSIDMTKIPAKGSSMSLLVNGDKVQQNAACAAYVATSALSLVNFADFSVVIPSADSNNRTNPEENATSISVSKESIDNKKLTQYLTTKLTVAKANSDFYALIALELQKLPPQTIPEYNNKIKQIFTKLSPLYLEHINTLYQHNGIQYQVITLNENELNFVSSDGYHFMRSSDGLIFKYNDIPWYGSGYLMGKYYTLNSNYYSNALINKLTQIDK</sequence>
<dbReference type="EMBL" id="JADRCR010000013">
    <property type="protein sequence ID" value="MBK5145621.1"/>
    <property type="molecule type" value="Genomic_DNA"/>
</dbReference>
<name>A0ABS1IVQ3_9GAMM</name>
<keyword evidence="3" id="KW-1185">Reference proteome</keyword>